<evidence type="ECO:0000256" key="13">
    <source>
        <dbReference type="RuleBase" id="RU362101"/>
    </source>
</evidence>
<evidence type="ECO:0000256" key="6">
    <source>
        <dbReference type="ARBA" id="ARBA00022596"/>
    </source>
</evidence>
<evidence type="ECO:0000256" key="8">
    <source>
        <dbReference type="ARBA" id="ARBA00022989"/>
    </source>
</evidence>
<feature type="transmembrane region" description="Helical" evidence="13">
    <location>
        <begin position="271"/>
        <end position="292"/>
    </location>
</feature>
<name>A0A4P8EGM5_9RHOB</name>
<keyword evidence="9" id="KW-0406">Ion transport</keyword>
<comment type="similarity">
    <text evidence="13">Belongs to the NiCoT transporter (TC 2.A.52) family.</text>
</comment>
<dbReference type="Pfam" id="PF03824">
    <property type="entry name" value="NicO"/>
    <property type="match status" value="1"/>
</dbReference>
<keyword evidence="11 13" id="KW-0472">Membrane</keyword>
<protein>
    <recommendedName>
        <fullName evidence="13">Nickel/cobalt efflux system</fullName>
    </recommendedName>
</protein>
<sequence length="296" mass="30909">MRLIHLALVLAGALVLAVLLMQVFDFTAVMRWAAQMQRDFQNAMAVSLRAIRAGDAAALLTLCGLTFGYGFVHAIGPGHGKFLLGAAAVSSRATIWRMAFLTLVSSLAQSLAAVLLVTGGIQLVSLTSASLIDITERLLAPISYGIIGLIGALLAVRGARAVWGVAYVEHDHGPEGCSCGHKHGPSMQEVDQAMTWREMLALIASIAIRPCTGALFLLVIAWRLQILPAGILATFAMGLGTAAFNMTVVGSGVGARVILSALGTRRGGGALFLPIAQITAGLLVAIVSIGMLRPYL</sequence>
<gene>
    <name evidence="14" type="ORF">EOK75_10175</name>
</gene>
<organism evidence="14 15">
    <name type="scientific">Pseudorhodobacter turbinis</name>
    <dbReference type="NCBI Taxonomy" id="2500533"/>
    <lineage>
        <taxon>Bacteria</taxon>
        <taxon>Pseudomonadati</taxon>
        <taxon>Pseudomonadota</taxon>
        <taxon>Alphaproteobacteria</taxon>
        <taxon>Rhodobacterales</taxon>
        <taxon>Paracoccaceae</taxon>
        <taxon>Pseudorhodobacter</taxon>
    </lineage>
</organism>
<keyword evidence="8 13" id="KW-1133">Transmembrane helix</keyword>
<dbReference type="GO" id="GO:0010045">
    <property type="term" value="P:response to nickel cation"/>
    <property type="evidence" value="ECO:0007669"/>
    <property type="project" value="TreeGrafter"/>
</dbReference>
<evidence type="ECO:0000256" key="11">
    <source>
        <dbReference type="ARBA" id="ARBA00023136"/>
    </source>
</evidence>
<evidence type="ECO:0000256" key="5">
    <source>
        <dbReference type="ARBA" id="ARBA00022475"/>
    </source>
</evidence>
<keyword evidence="12" id="KW-0170">Cobalt</keyword>
<dbReference type="GO" id="GO:0046583">
    <property type="term" value="F:monoatomic cation efflux transmembrane transporter activity"/>
    <property type="evidence" value="ECO:0007669"/>
    <property type="project" value="TreeGrafter"/>
</dbReference>
<dbReference type="EMBL" id="CP039964">
    <property type="protein sequence ID" value="QCO56066.1"/>
    <property type="molecule type" value="Genomic_DNA"/>
</dbReference>
<dbReference type="PANTHER" id="PTHR40659">
    <property type="entry name" value="NICKEL/COBALT EFFLUX SYSTEM RCNA"/>
    <property type="match status" value="1"/>
</dbReference>
<dbReference type="GO" id="GO:0015099">
    <property type="term" value="F:nickel cation transmembrane transporter activity"/>
    <property type="evidence" value="ECO:0007669"/>
    <property type="project" value="UniProtKB-UniRule"/>
</dbReference>
<dbReference type="Proteomes" id="UP000298631">
    <property type="component" value="Chromosome"/>
</dbReference>
<feature type="transmembrane region" description="Helical" evidence="13">
    <location>
        <begin position="95"/>
        <end position="118"/>
    </location>
</feature>
<evidence type="ECO:0000256" key="12">
    <source>
        <dbReference type="ARBA" id="ARBA00023285"/>
    </source>
</evidence>
<dbReference type="GO" id="GO:0006824">
    <property type="term" value="P:cobalt ion transport"/>
    <property type="evidence" value="ECO:0007669"/>
    <property type="project" value="UniProtKB-KW"/>
</dbReference>
<dbReference type="GO" id="GO:0005886">
    <property type="term" value="C:plasma membrane"/>
    <property type="evidence" value="ECO:0007669"/>
    <property type="project" value="UniProtKB-SubCell"/>
</dbReference>
<reference evidence="14 15" key="1">
    <citation type="submission" date="2019-05" db="EMBL/GenBank/DDBJ databases">
        <title>Pseudorhodobacter turbinis sp. nov., isolated from the gut of the Korean turban shell.</title>
        <authorList>
            <person name="Jeong Y.-S."/>
            <person name="Kang W.-R."/>
            <person name="Bae J.-W."/>
        </authorList>
    </citation>
    <scope>NUCLEOTIDE SEQUENCE [LARGE SCALE GENOMIC DNA]</scope>
    <source>
        <strain evidence="14 15">S12M18</strain>
    </source>
</reference>
<dbReference type="PANTHER" id="PTHR40659:SF1">
    <property type="entry name" value="NICKEL_COBALT EFFLUX SYSTEM RCNA"/>
    <property type="match status" value="1"/>
</dbReference>
<keyword evidence="10" id="KW-0921">Nickel transport</keyword>
<comment type="function">
    <text evidence="1">Efflux system for nickel and cobalt.</text>
</comment>
<accession>A0A4P8EGM5</accession>
<dbReference type="KEGG" id="pseb:EOK75_10175"/>
<feature type="transmembrane region" description="Helical" evidence="13">
    <location>
        <begin position="138"/>
        <end position="156"/>
    </location>
</feature>
<evidence type="ECO:0000256" key="4">
    <source>
        <dbReference type="ARBA" id="ARBA00022448"/>
    </source>
</evidence>
<evidence type="ECO:0000256" key="10">
    <source>
        <dbReference type="ARBA" id="ARBA00023112"/>
    </source>
</evidence>
<keyword evidence="3" id="KW-0171">Cobalt transport</keyword>
<proteinExistence type="inferred from homology"/>
<feature type="transmembrane region" description="Helical" evidence="13">
    <location>
        <begin position="57"/>
        <end position="75"/>
    </location>
</feature>
<feature type="transmembrane region" description="Helical" evidence="13">
    <location>
        <begin position="230"/>
        <end position="259"/>
    </location>
</feature>
<keyword evidence="4 13" id="KW-0813">Transport</keyword>
<evidence type="ECO:0000256" key="7">
    <source>
        <dbReference type="ARBA" id="ARBA00022692"/>
    </source>
</evidence>
<evidence type="ECO:0000256" key="1">
    <source>
        <dbReference type="ARBA" id="ARBA00002510"/>
    </source>
</evidence>
<evidence type="ECO:0000313" key="14">
    <source>
        <dbReference type="EMBL" id="QCO56066.1"/>
    </source>
</evidence>
<dbReference type="AlphaFoldDB" id="A0A4P8EGM5"/>
<evidence type="ECO:0000256" key="3">
    <source>
        <dbReference type="ARBA" id="ARBA00022426"/>
    </source>
</evidence>
<evidence type="ECO:0000256" key="9">
    <source>
        <dbReference type="ARBA" id="ARBA00023065"/>
    </source>
</evidence>
<dbReference type="RefSeq" id="WP_137193852.1">
    <property type="nucleotide sequence ID" value="NZ_CP039964.1"/>
</dbReference>
<dbReference type="InterPro" id="IPR051224">
    <property type="entry name" value="NiCoT_RcnA"/>
</dbReference>
<dbReference type="GO" id="GO:0032025">
    <property type="term" value="P:response to cobalt ion"/>
    <property type="evidence" value="ECO:0007669"/>
    <property type="project" value="TreeGrafter"/>
</dbReference>
<keyword evidence="5" id="KW-1003">Cell membrane</keyword>
<dbReference type="OrthoDB" id="9812956at2"/>
<comment type="subcellular location">
    <subcellularLocation>
        <location evidence="2 13">Cell membrane</location>
        <topology evidence="2 13">Multi-pass membrane protein</topology>
    </subcellularLocation>
</comment>
<keyword evidence="6" id="KW-0533">Nickel</keyword>
<keyword evidence="15" id="KW-1185">Reference proteome</keyword>
<evidence type="ECO:0000313" key="15">
    <source>
        <dbReference type="Proteomes" id="UP000298631"/>
    </source>
</evidence>
<feature type="transmembrane region" description="Helical" evidence="13">
    <location>
        <begin position="200"/>
        <end position="224"/>
    </location>
</feature>
<evidence type="ECO:0000256" key="2">
    <source>
        <dbReference type="ARBA" id="ARBA00004651"/>
    </source>
</evidence>
<keyword evidence="7 13" id="KW-0812">Transmembrane</keyword>
<dbReference type="InterPro" id="IPR011541">
    <property type="entry name" value="Ni/Co_transpt_high_affinity"/>
</dbReference>